<protein>
    <recommendedName>
        <fullName evidence="5">HCP-like protein</fullName>
    </recommendedName>
</protein>
<accession>A0A8K0NTE3</accession>
<evidence type="ECO:0000313" key="4">
    <source>
        <dbReference type="Proteomes" id="UP000812966"/>
    </source>
</evidence>
<name>A0A8K0NTE3_9TREE</name>
<comment type="caution">
    <text evidence="3">The sequence shown here is derived from an EMBL/GenBank/DDBJ whole genome shotgun (WGS) entry which is preliminary data.</text>
</comment>
<proteinExistence type="predicted"/>
<keyword evidence="4" id="KW-1185">Reference proteome</keyword>
<evidence type="ECO:0000256" key="2">
    <source>
        <dbReference type="SAM" id="MobiDB-lite"/>
    </source>
</evidence>
<dbReference type="InterPro" id="IPR006597">
    <property type="entry name" value="Sel1-like"/>
</dbReference>
<feature type="compositionally biased region" description="Basic and acidic residues" evidence="2">
    <location>
        <begin position="646"/>
        <end position="656"/>
    </location>
</feature>
<dbReference type="EMBL" id="JABELV010000007">
    <property type="protein sequence ID" value="KAG7571421.1"/>
    <property type="molecule type" value="Genomic_DNA"/>
</dbReference>
<keyword evidence="1" id="KW-0677">Repeat</keyword>
<dbReference type="AlphaFoldDB" id="A0A8K0NTE3"/>
<feature type="compositionally biased region" description="Polar residues" evidence="2">
    <location>
        <begin position="634"/>
        <end position="645"/>
    </location>
</feature>
<feature type="region of interest" description="Disordered" evidence="2">
    <location>
        <begin position="404"/>
        <end position="668"/>
    </location>
</feature>
<feature type="compositionally biased region" description="Basic and acidic residues" evidence="2">
    <location>
        <begin position="405"/>
        <end position="414"/>
    </location>
</feature>
<dbReference type="Pfam" id="PF08238">
    <property type="entry name" value="Sel1"/>
    <property type="match status" value="4"/>
</dbReference>
<evidence type="ECO:0000313" key="3">
    <source>
        <dbReference type="EMBL" id="KAG7571421.1"/>
    </source>
</evidence>
<dbReference type="SMART" id="SM00671">
    <property type="entry name" value="SEL1"/>
    <property type="match status" value="5"/>
</dbReference>
<dbReference type="InterPro" id="IPR051726">
    <property type="entry name" value="Chitin_Synth_Reg"/>
</dbReference>
<gene>
    <name evidence="3" type="ORF">FFLO_00604</name>
</gene>
<feature type="compositionally biased region" description="Low complexity" evidence="2">
    <location>
        <begin position="527"/>
        <end position="541"/>
    </location>
</feature>
<dbReference type="Gene3D" id="1.25.40.10">
    <property type="entry name" value="Tetratricopeptide repeat domain"/>
    <property type="match status" value="1"/>
</dbReference>
<evidence type="ECO:0008006" key="5">
    <source>
        <dbReference type="Google" id="ProtNLM"/>
    </source>
</evidence>
<sequence length="690" mass="74883">MTLPTAASLTAAMSQIDYFTDGDKLHWAQDVLRLLDKLWRLARSNKAVSVGQPTPPQIVAIYPLVSSAVAIVISMLSCPIPSLAAAAYYIRGHLLSTGNVPDELELGMSKDARQAFKDFERAARGGEVRGWFRLGRDYEVCGEMERAKTCYEKGVAKGDGECLYVSFRLGLAYLGGQLNMTLQPSVGLDYLRRSADLATVDCPQAPFFFGMLLAGENHDLPFPTGFLLPASSPASPQLEAQHREAKSYILKSAYLCFGPALHKAGYMHEHAQLTCSYDPLLSVQYYALASQEGEIEADMALSKWFLVGAEGCFEKEEKLSRTFADKAAQARLPTGLFALGYYNEVGIGGPVDIEQAKKWYHKASLACNQEAIERLRALEKPIPTALSGDDHMFALNRTIVRKHTTAKERSDRSRLAAGTRQESEQEALKRRMQDEASRASGIQPLGTGRTDGMSTAARTGYTPALPQQGPSRLPMPVPQSNGDWRAGRPARQGVYPAHSQTALGPSASAWGPFEAPQQAGNHGRTVSSSSMPAFQAQQPPAHHSHSQPPHPRAPSTHASSVSGQDLAGGLNSSDSWELLSPQPGRKPSGTFENMPQPPRSSSQSTSMTDDSRVQHRQSYALHDPGAAPVPERSATLQSGNPTDQTTKAKRDNELRPPGRVQGGAYKGADTFEQMGFVSKPVSSDNDCRIM</sequence>
<dbReference type="PANTHER" id="PTHR46430:SF2">
    <property type="entry name" value="CHITIN SYNTHASE REGULATORY FACTOR 4"/>
    <property type="match status" value="1"/>
</dbReference>
<evidence type="ECO:0000256" key="1">
    <source>
        <dbReference type="ARBA" id="ARBA00022737"/>
    </source>
</evidence>
<feature type="compositionally biased region" description="Low complexity" evidence="2">
    <location>
        <begin position="599"/>
        <end position="608"/>
    </location>
</feature>
<feature type="compositionally biased region" description="Basic and acidic residues" evidence="2">
    <location>
        <begin position="421"/>
        <end position="437"/>
    </location>
</feature>
<dbReference type="InterPro" id="IPR011990">
    <property type="entry name" value="TPR-like_helical_dom_sf"/>
</dbReference>
<dbReference type="SUPFAM" id="SSF81901">
    <property type="entry name" value="HCP-like"/>
    <property type="match status" value="1"/>
</dbReference>
<reference evidence="3" key="1">
    <citation type="submission" date="2020-04" db="EMBL/GenBank/DDBJ databases">
        <title>Analysis of mating type loci in Filobasidium floriforme.</title>
        <authorList>
            <person name="Nowrousian M."/>
        </authorList>
    </citation>
    <scope>NUCLEOTIDE SEQUENCE</scope>
    <source>
        <strain evidence="3">CBS 6242</strain>
    </source>
</reference>
<dbReference type="Proteomes" id="UP000812966">
    <property type="component" value="Unassembled WGS sequence"/>
</dbReference>
<dbReference type="PANTHER" id="PTHR46430">
    <property type="entry name" value="PROTEIN SKT5-RELATED"/>
    <property type="match status" value="1"/>
</dbReference>
<organism evidence="3 4">
    <name type="scientific">Filobasidium floriforme</name>
    <dbReference type="NCBI Taxonomy" id="5210"/>
    <lineage>
        <taxon>Eukaryota</taxon>
        <taxon>Fungi</taxon>
        <taxon>Dikarya</taxon>
        <taxon>Basidiomycota</taxon>
        <taxon>Agaricomycotina</taxon>
        <taxon>Tremellomycetes</taxon>
        <taxon>Filobasidiales</taxon>
        <taxon>Filobasidiaceae</taxon>
        <taxon>Filobasidium</taxon>
    </lineage>
</organism>